<dbReference type="GO" id="GO:0051321">
    <property type="term" value="P:meiotic cell cycle"/>
    <property type="evidence" value="ECO:0007669"/>
    <property type="project" value="UniProtKB-KW"/>
</dbReference>
<feature type="region of interest" description="Disordered" evidence="8">
    <location>
        <begin position="996"/>
        <end position="1019"/>
    </location>
</feature>
<feature type="compositionally biased region" description="Basic and acidic residues" evidence="8">
    <location>
        <begin position="1172"/>
        <end position="1181"/>
    </location>
</feature>
<feature type="compositionally biased region" description="Low complexity" evidence="8">
    <location>
        <begin position="1138"/>
        <end position="1147"/>
    </location>
</feature>
<protein>
    <recommendedName>
        <fullName evidence="3">Topoisomerase 1-associated factor 1</fullName>
    </recommendedName>
</protein>
<feature type="compositionally biased region" description="Basic residues" evidence="8">
    <location>
        <begin position="1072"/>
        <end position="1082"/>
    </location>
</feature>
<feature type="region of interest" description="Disordered" evidence="8">
    <location>
        <begin position="1035"/>
        <end position="1201"/>
    </location>
</feature>
<sequence length="1218" mass="138880">MESDDGPNAVVDPQVRAYVYSLISALGGTGADEEGRYVLGDDALACLKDLKRWLKLYDERLNRLDVARCLAEGNLVNGDLLEILAAWSDDAMGNKTKMKIALACLELLVPLTWPIEKNDLQMTVNHHRHTPYLQLAQLSYKRGILTHSTSKILRTVVRIGLPSIAQPLSERTSRDEGIIKLLLYFLRNVAMIAAPQNLPLDDDEAEVSRSATIDAFHDQDILHLLLTISSTMGEDFNTQDVVLLEVLFHLLKGIDVEKLFMNEKQLHAKHTNELRGLLSKELSFKREYARNAPTRHNRFGSMIWIKRDEDRVSTVSGQDVLLDEARSLVKMDKIKKWNKPQSRLRKKEELSLNGFDMPASLTPSANERLRPFTEDFLDSAFNPLFDHIRKAIEREADRILDIHPRQFFYLVSWFLEAERMRRKVKDMARRAKKGAGSEDDSFALVASVLTQETFIILTRFMRESYDMKQWQDLNAGMRCFTQILLTIQQMAESPLEEDQEIAENIQNRLFYEETNHELIIHILRNYNDQGFGYLDACTELVHVYIRMLEHYSKQNVDMQVRSRRRIRRKRKAMKDATPDGGAEADDSGESEAEDMAAAHRTSTERKFDFKRFSAKFLTQGCINTFVEFISYYQDLNAEQLKRAHRFFYRVAFKMEMGVMLFRVDIIALLVKMVRGPGGLDSENPAWKEWDELVRQLIKKLVKKMEKRPELVVEMLFSKINATAHFLEYGYTKQTANTKPRAPAELEVKPGIEKDEQIGVAVAALLDQNKNNALEWVKNTLSSACSERQSWEAEAAARQVTDHEEPLENRTGTTEMLSTNCPAIRVVPDNEERRVAVFNDNKLRLLMTLVGFQRQGDEDDADALWTIPSSVTAAELKRCLDLIKKFENDPPVFDDDKVAADFIRRKQAPKARHSTFGNEEDDAEDFLAIDEEEFLFPPGGPTNRTSDALKELKSKRQQRRKAEGSDDDGLDEAELEARREKRRQANLERMRAIKSDLYVHDSDDASDEEKDRQFFDREAQLRDEYSKRVLEAMRLEAENLGNTHGNSKSKTKKRKTTEGNQSSPTIEELINRTKGRRARRRKAVAAVDSPAPRKKRRLSFAETESEGITTDGEDSNLASDASDTEDEDGATAEEDTPLSSPHVHSSSSTATETKDPPPQIHLHPTDSGSTVKKATDGSREDVIMADAGNDESEEENDLPVVNVRRRPKIGGFLVDSDSD</sequence>
<keyword evidence="6" id="KW-0469">Meiosis</keyword>
<dbReference type="Pfam" id="PF04821">
    <property type="entry name" value="TIMELESS"/>
    <property type="match status" value="1"/>
</dbReference>
<dbReference type="PANTHER" id="PTHR22940:SF4">
    <property type="entry name" value="PROTEIN TIMELESS HOMOLOG"/>
    <property type="match status" value="1"/>
</dbReference>
<evidence type="ECO:0000256" key="5">
    <source>
        <dbReference type="ARBA" id="ARBA00023242"/>
    </source>
</evidence>
<evidence type="ECO:0000256" key="4">
    <source>
        <dbReference type="ARBA" id="ARBA00022880"/>
    </source>
</evidence>
<feature type="compositionally biased region" description="Acidic residues" evidence="8">
    <location>
        <begin position="964"/>
        <end position="973"/>
    </location>
</feature>
<keyword evidence="5" id="KW-0539">Nucleus</keyword>
<evidence type="ECO:0000313" key="10">
    <source>
        <dbReference type="EMBL" id="KAH0565660.1"/>
    </source>
</evidence>
<dbReference type="InterPro" id="IPR006906">
    <property type="entry name" value="Timeless_N"/>
</dbReference>
<keyword evidence="4" id="KW-0236">DNA replication inhibitor</keyword>
<reference evidence="10" key="1">
    <citation type="submission" date="2021-03" db="EMBL/GenBank/DDBJ databases">
        <title>Comparative genomics and phylogenomic investigation of the class Geoglossomycetes provide insights into ecological specialization and systematics.</title>
        <authorList>
            <person name="Melie T."/>
            <person name="Pirro S."/>
            <person name="Miller A.N."/>
            <person name="Quandt A."/>
        </authorList>
    </citation>
    <scope>NUCLEOTIDE SEQUENCE</scope>
    <source>
        <strain evidence="10">CAQ_001_2017</strain>
    </source>
</reference>
<comment type="caution">
    <text evidence="10">The sequence shown here is derived from an EMBL/GenBank/DDBJ whole genome shotgun (WGS) entry which is preliminary data.</text>
</comment>
<dbReference type="Proteomes" id="UP000750711">
    <property type="component" value="Unassembled WGS sequence"/>
</dbReference>
<proteinExistence type="inferred from homology"/>
<dbReference type="InterPro" id="IPR044998">
    <property type="entry name" value="Timeless"/>
</dbReference>
<evidence type="ECO:0000256" key="3">
    <source>
        <dbReference type="ARBA" id="ARBA00021529"/>
    </source>
</evidence>
<dbReference type="AlphaFoldDB" id="A0A9P8LGV5"/>
<gene>
    <name evidence="10" type="ORF">GP486_000950</name>
</gene>
<feature type="compositionally biased region" description="Acidic residues" evidence="8">
    <location>
        <begin position="1187"/>
        <end position="1196"/>
    </location>
</feature>
<feature type="compositionally biased region" description="Acidic residues" evidence="8">
    <location>
        <begin position="582"/>
        <end position="594"/>
    </location>
</feature>
<feature type="compositionally biased region" description="Basic residues" evidence="8">
    <location>
        <begin position="563"/>
        <end position="572"/>
    </location>
</feature>
<dbReference type="GO" id="GO:0031298">
    <property type="term" value="C:replication fork protection complex"/>
    <property type="evidence" value="ECO:0007669"/>
    <property type="project" value="TreeGrafter"/>
</dbReference>
<dbReference type="GO" id="GO:0003677">
    <property type="term" value="F:DNA binding"/>
    <property type="evidence" value="ECO:0007669"/>
    <property type="project" value="TreeGrafter"/>
</dbReference>
<comment type="subcellular location">
    <subcellularLocation>
        <location evidence="1">Nucleus</location>
    </subcellularLocation>
</comment>
<dbReference type="GO" id="GO:0006281">
    <property type="term" value="P:DNA repair"/>
    <property type="evidence" value="ECO:0007669"/>
    <property type="project" value="TreeGrafter"/>
</dbReference>
<organism evidence="10 11">
    <name type="scientific">Trichoglossum hirsutum</name>
    <dbReference type="NCBI Taxonomy" id="265104"/>
    <lineage>
        <taxon>Eukaryota</taxon>
        <taxon>Fungi</taxon>
        <taxon>Dikarya</taxon>
        <taxon>Ascomycota</taxon>
        <taxon>Pezizomycotina</taxon>
        <taxon>Geoglossomycetes</taxon>
        <taxon>Geoglossales</taxon>
        <taxon>Geoglossaceae</taxon>
        <taxon>Trichoglossum</taxon>
    </lineage>
</organism>
<dbReference type="PANTHER" id="PTHR22940">
    <property type="entry name" value="TIMEOUT/TIMELESS-2"/>
    <property type="match status" value="1"/>
</dbReference>
<dbReference type="GO" id="GO:0000076">
    <property type="term" value="P:DNA replication checkpoint signaling"/>
    <property type="evidence" value="ECO:0007669"/>
    <property type="project" value="TreeGrafter"/>
</dbReference>
<evidence type="ECO:0000313" key="11">
    <source>
        <dbReference type="Proteomes" id="UP000750711"/>
    </source>
</evidence>
<keyword evidence="11" id="KW-1185">Reference proteome</keyword>
<comment type="similarity">
    <text evidence="2">Belongs to the timeless family.</text>
</comment>
<feature type="region of interest" description="Disordered" evidence="8">
    <location>
        <begin position="950"/>
        <end position="973"/>
    </location>
</feature>
<feature type="domain" description="Timeless N-terminal" evidence="9">
    <location>
        <begin position="36"/>
        <end position="305"/>
    </location>
</feature>
<dbReference type="GO" id="GO:0043111">
    <property type="term" value="P:replication fork arrest"/>
    <property type="evidence" value="ECO:0007669"/>
    <property type="project" value="TreeGrafter"/>
</dbReference>
<evidence type="ECO:0000256" key="1">
    <source>
        <dbReference type="ARBA" id="ARBA00004123"/>
    </source>
</evidence>
<evidence type="ECO:0000256" key="2">
    <source>
        <dbReference type="ARBA" id="ARBA00008174"/>
    </source>
</evidence>
<evidence type="ECO:0000256" key="7">
    <source>
        <dbReference type="ARBA" id="ARBA00023306"/>
    </source>
</evidence>
<keyword evidence="7" id="KW-0131">Cell cycle</keyword>
<evidence type="ECO:0000256" key="6">
    <source>
        <dbReference type="ARBA" id="ARBA00023254"/>
    </source>
</evidence>
<feature type="compositionally biased region" description="Basic and acidic residues" evidence="8">
    <location>
        <begin position="950"/>
        <end position="963"/>
    </location>
</feature>
<accession>A0A9P8LGV5</accession>
<feature type="compositionally biased region" description="Acidic residues" evidence="8">
    <location>
        <begin position="1121"/>
        <end position="1135"/>
    </location>
</feature>
<evidence type="ECO:0000256" key="8">
    <source>
        <dbReference type="SAM" id="MobiDB-lite"/>
    </source>
</evidence>
<dbReference type="EMBL" id="JAGHQM010000072">
    <property type="protein sequence ID" value="KAH0565660.1"/>
    <property type="molecule type" value="Genomic_DNA"/>
</dbReference>
<feature type="region of interest" description="Disordered" evidence="8">
    <location>
        <begin position="563"/>
        <end position="597"/>
    </location>
</feature>
<evidence type="ECO:0000259" key="9">
    <source>
        <dbReference type="Pfam" id="PF04821"/>
    </source>
</evidence>
<name>A0A9P8LGV5_9PEZI</name>